<accession>A0ABS9SXH0</accession>
<sequence length="186" mass="19610">MEAVALLPAGLGALVAACAGRPWTARRALCAEPEPRALPLQAPEPEAPERKAGEPQEPPEEPAPTVAWRLAGHALLTVLLGALAWVLSGVLVLSVVRGLFYGFVDHGPYGDSWGGPSRTGAWLAHFAAGTPFAFAATALLYGVAELHRRTTAPLRGERRPWWALPTVLASGVAGVLFVIAFIRQLG</sequence>
<gene>
    <name evidence="3" type="ORF">MMA15_11370</name>
</gene>
<feature type="transmembrane region" description="Helical" evidence="2">
    <location>
        <begin position="121"/>
        <end position="141"/>
    </location>
</feature>
<feature type="transmembrane region" description="Helical" evidence="2">
    <location>
        <begin position="161"/>
        <end position="182"/>
    </location>
</feature>
<comment type="caution">
    <text evidence="3">The sequence shown here is derived from an EMBL/GenBank/DDBJ whole genome shotgun (WGS) entry which is preliminary data.</text>
</comment>
<keyword evidence="4" id="KW-1185">Reference proteome</keyword>
<keyword evidence="2" id="KW-0472">Membrane</keyword>
<keyword evidence="2" id="KW-1133">Transmembrane helix</keyword>
<evidence type="ECO:0000313" key="3">
    <source>
        <dbReference type="EMBL" id="MCH6160979.1"/>
    </source>
</evidence>
<proteinExistence type="predicted"/>
<evidence type="ECO:0008006" key="5">
    <source>
        <dbReference type="Google" id="ProtNLM"/>
    </source>
</evidence>
<organism evidence="3 4">
    <name type="scientific">Streptomyces marispadix</name>
    <dbReference type="NCBI Taxonomy" id="2922868"/>
    <lineage>
        <taxon>Bacteria</taxon>
        <taxon>Bacillati</taxon>
        <taxon>Actinomycetota</taxon>
        <taxon>Actinomycetes</taxon>
        <taxon>Kitasatosporales</taxon>
        <taxon>Streptomycetaceae</taxon>
        <taxon>Streptomyces</taxon>
    </lineage>
</organism>
<dbReference type="RefSeq" id="WP_241058985.1">
    <property type="nucleotide sequence ID" value="NZ_JAKWJU010000002.1"/>
</dbReference>
<feature type="region of interest" description="Disordered" evidence="1">
    <location>
        <begin position="34"/>
        <end position="63"/>
    </location>
</feature>
<protein>
    <recommendedName>
        <fullName evidence="5">Integral membrane protein</fullName>
    </recommendedName>
</protein>
<reference evidence="3" key="1">
    <citation type="submission" date="2022-03" db="EMBL/GenBank/DDBJ databases">
        <authorList>
            <person name="Santos J.D.N."/>
            <person name="Kallscheuer N."/>
            <person name="Jogler C."/>
            <person name="Lage O.M."/>
        </authorList>
    </citation>
    <scope>NUCLEOTIDE SEQUENCE</scope>
    <source>
        <strain evidence="3">M600PL45_2</strain>
    </source>
</reference>
<name>A0ABS9SXH0_9ACTN</name>
<dbReference type="EMBL" id="JAKWJU010000002">
    <property type="protein sequence ID" value="MCH6160979.1"/>
    <property type="molecule type" value="Genomic_DNA"/>
</dbReference>
<keyword evidence="2" id="KW-0812">Transmembrane</keyword>
<feature type="transmembrane region" description="Helical" evidence="2">
    <location>
        <begin position="74"/>
        <end position="100"/>
    </location>
</feature>
<reference evidence="3" key="2">
    <citation type="journal article" date="2023" name="Int. J. Syst. Evol. Microbiol.">
        <title>Streptomyces marispadix sp. nov., isolated from marine beach sediment of the Northern Coast of Portugal.</title>
        <authorList>
            <person name="dos Santos J.D.N."/>
            <person name="Vitorino I.R."/>
            <person name="Kallscheuer N."/>
            <person name="Srivastava A."/>
            <person name="Krautwurst S."/>
            <person name="Marz M."/>
            <person name="Jogler C."/>
            <person name="Lobo Da Cunha A."/>
            <person name="Catita J."/>
            <person name="Goncalves H."/>
            <person name="Gonzalez I."/>
            <person name="Reyes F."/>
            <person name="Lage O.M."/>
        </authorList>
    </citation>
    <scope>NUCLEOTIDE SEQUENCE</scope>
    <source>
        <strain evidence="3">M600PL45_2</strain>
    </source>
</reference>
<evidence type="ECO:0000256" key="1">
    <source>
        <dbReference type="SAM" id="MobiDB-lite"/>
    </source>
</evidence>
<evidence type="ECO:0000313" key="4">
    <source>
        <dbReference type="Proteomes" id="UP001166784"/>
    </source>
</evidence>
<evidence type="ECO:0000256" key="2">
    <source>
        <dbReference type="SAM" id="Phobius"/>
    </source>
</evidence>
<dbReference type="Proteomes" id="UP001166784">
    <property type="component" value="Unassembled WGS sequence"/>
</dbReference>